<dbReference type="EMBL" id="AMRG01000014">
    <property type="protein sequence ID" value="EKE80880.1"/>
    <property type="molecule type" value="Genomic_DNA"/>
</dbReference>
<evidence type="ECO:0000313" key="1">
    <source>
        <dbReference type="EMBL" id="EKE80880.1"/>
    </source>
</evidence>
<protein>
    <submittedName>
        <fullName evidence="1">Uncharacterized protein</fullName>
    </submittedName>
</protein>
<dbReference type="RefSeq" id="WP_008489510.1">
    <property type="nucleotide sequence ID" value="NZ_AMRG01000014.1"/>
</dbReference>
<accession>K2KTB0</accession>
<proteinExistence type="predicted"/>
<name>K2KTB0_9GAMM</name>
<reference evidence="1 2" key="1">
    <citation type="journal article" date="2012" name="J. Bacteriol.">
        <title>Genome Sequence of Idiomarina xiamenensis Type Strain 10-D-4.</title>
        <authorList>
            <person name="Lai Q."/>
            <person name="Wang L."/>
            <person name="Wang W."/>
            <person name="Shao Z."/>
        </authorList>
    </citation>
    <scope>NUCLEOTIDE SEQUENCE [LARGE SCALE GENOMIC DNA]</scope>
    <source>
        <strain evidence="1 2">10-D-4</strain>
    </source>
</reference>
<evidence type="ECO:0000313" key="2">
    <source>
        <dbReference type="Proteomes" id="UP000014115"/>
    </source>
</evidence>
<organism evidence="1 2">
    <name type="scientific">Idiomarina xiamenensis 10-D-4</name>
    <dbReference type="NCBI Taxonomy" id="740709"/>
    <lineage>
        <taxon>Bacteria</taxon>
        <taxon>Pseudomonadati</taxon>
        <taxon>Pseudomonadota</taxon>
        <taxon>Gammaproteobacteria</taxon>
        <taxon>Alteromonadales</taxon>
        <taxon>Idiomarinaceae</taxon>
        <taxon>Idiomarina</taxon>
    </lineage>
</organism>
<keyword evidence="2" id="KW-1185">Reference proteome</keyword>
<dbReference type="AlphaFoldDB" id="K2KTB0"/>
<gene>
    <name evidence="1" type="ORF">A10D4_10849</name>
</gene>
<comment type="caution">
    <text evidence="1">The sequence shown here is derived from an EMBL/GenBank/DDBJ whole genome shotgun (WGS) entry which is preliminary data.</text>
</comment>
<dbReference type="Proteomes" id="UP000014115">
    <property type="component" value="Unassembled WGS sequence"/>
</dbReference>
<dbReference type="PATRIC" id="fig|740709.3.peg.2190"/>
<dbReference type="STRING" id="740709.A10D4_10849"/>
<sequence length="176" mass="20434">MSYLNFIDWRPRRRWRRARACVLSALLLVALTTVVSLLWHWHTLQAWQQQQPLWQAYQRQQQQLATARLKQQQRQQQRQLQQHWRQQQLSLLRLLASVNRAAGDSGAKLVKLAWQQQLSVTAQVDSPARGAAMQQQLQRLPLSVTLQHSQRQANAAGNADYRLHFQLDKPLAHGAG</sequence>